<feature type="transmembrane region" description="Helical" evidence="6">
    <location>
        <begin position="41"/>
        <end position="59"/>
    </location>
</feature>
<dbReference type="Pfam" id="PF00083">
    <property type="entry name" value="Sugar_tr"/>
    <property type="match status" value="1"/>
</dbReference>
<reference evidence="8 10" key="2">
    <citation type="journal article" date="2013" name="Nature">
        <title>Insights into bilaterian evolution from three spiralian genomes.</title>
        <authorList>
            <person name="Simakov O."/>
            <person name="Marletaz F."/>
            <person name="Cho S.J."/>
            <person name="Edsinger-Gonzales E."/>
            <person name="Havlak P."/>
            <person name="Hellsten U."/>
            <person name="Kuo D.H."/>
            <person name="Larsson T."/>
            <person name="Lv J."/>
            <person name="Arendt D."/>
            <person name="Savage R."/>
            <person name="Osoegawa K."/>
            <person name="de Jong P."/>
            <person name="Grimwood J."/>
            <person name="Chapman J.A."/>
            <person name="Shapiro H."/>
            <person name="Aerts A."/>
            <person name="Otillar R.P."/>
            <person name="Terry A.Y."/>
            <person name="Boore J.L."/>
            <person name="Grigoriev I.V."/>
            <person name="Lindberg D.R."/>
            <person name="Seaver E.C."/>
            <person name="Weisblat D.A."/>
            <person name="Putnam N.H."/>
            <person name="Rokhsar D.S."/>
        </authorList>
    </citation>
    <scope>NUCLEOTIDE SEQUENCE</scope>
</reference>
<dbReference type="GO" id="GO:0022857">
    <property type="term" value="F:transmembrane transporter activity"/>
    <property type="evidence" value="ECO:0007669"/>
    <property type="project" value="InterPro"/>
</dbReference>
<comment type="subcellular location">
    <subcellularLocation>
        <location evidence="1">Membrane</location>
        <topology evidence="1">Multi-pass membrane protein</topology>
    </subcellularLocation>
</comment>
<keyword evidence="2 6" id="KW-0812">Transmembrane</keyword>
<dbReference type="OrthoDB" id="2261376at2759"/>
<accession>T1G7D0</accession>
<keyword evidence="4 6" id="KW-0472">Membrane</keyword>
<dbReference type="InterPro" id="IPR036259">
    <property type="entry name" value="MFS_trans_sf"/>
</dbReference>
<feature type="domain" description="Major facilitator superfamily (MFS) profile" evidence="7">
    <location>
        <begin position="1"/>
        <end position="395"/>
    </location>
</feature>
<feature type="transmembrane region" description="Helical" evidence="6">
    <location>
        <begin position="371"/>
        <end position="390"/>
    </location>
</feature>
<dbReference type="GO" id="GO:0016020">
    <property type="term" value="C:membrane"/>
    <property type="evidence" value="ECO:0007669"/>
    <property type="project" value="UniProtKB-SubCell"/>
</dbReference>
<dbReference type="RefSeq" id="XP_009029372.1">
    <property type="nucleotide sequence ID" value="XM_009031124.1"/>
</dbReference>
<dbReference type="KEGG" id="hro:HELRODRAFT_89451"/>
<evidence type="ECO:0000256" key="2">
    <source>
        <dbReference type="ARBA" id="ARBA00022692"/>
    </source>
</evidence>
<dbReference type="InterPro" id="IPR005828">
    <property type="entry name" value="MFS_sugar_transport-like"/>
</dbReference>
<organism evidence="9 10">
    <name type="scientific">Helobdella robusta</name>
    <name type="common">Californian leech</name>
    <dbReference type="NCBI Taxonomy" id="6412"/>
    <lineage>
        <taxon>Eukaryota</taxon>
        <taxon>Metazoa</taxon>
        <taxon>Spiralia</taxon>
        <taxon>Lophotrochozoa</taxon>
        <taxon>Annelida</taxon>
        <taxon>Clitellata</taxon>
        <taxon>Hirudinea</taxon>
        <taxon>Rhynchobdellida</taxon>
        <taxon>Glossiphoniidae</taxon>
        <taxon>Helobdella</taxon>
    </lineage>
</organism>
<evidence type="ECO:0000256" key="1">
    <source>
        <dbReference type="ARBA" id="ARBA00004141"/>
    </source>
</evidence>
<dbReference type="CDD" id="cd17317">
    <property type="entry name" value="MFS_SLC22"/>
    <property type="match status" value="1"/>
</dbReference>
<evidence type="ECO:0000256" key="5">
    <source>
        <dbReference type="SAM" id="MobiDB-lite"/>
    </source>
</evidence>
<reference evidence="9" key="3">
    <citation type="submission" date="2015-06" db="UniProtKB">
        <authorList>
            <consortium name="EnsemblMetazoa"/>
        </authorList>
    </citation>
    <scope>IDENTIFICATION</scope>
</reference>
<gene>
    <name evidence="9" type="primary">20216977</name>
    <name evidence="8" type="ORF">HELRODRAFT_89451</name>
</gene>
<feature type="region of interest" description="Disordered" evidence="5">
    <location>
        <begin position="192"/>
        <end position="211"/>
    </location>
</feature>
<evidence type="ECO:0000313" key="9">
    <source>
        <dbReference type="EnsemblMetazoa" id="HelroP89451"/>
    </source>
</evidence>
<dbReference type="STRING" id="6412.T1G7D0"/>
<feature type="transmembrane region" description="Helical" evidence="6">
    <location>
        <begin position="233"/>
        <end position="251"/>
    </location>
</feature>
<feature type="transmembrane region" description="Helical" evidence="6">
    <location>
        <begin position="284"/>
        <end position="301"/>
    </location>
</feature>
<dbReference type="PANTHER" id="PTHR24064">
    <property type="entry name" value="SOLUTE CARRIER FAMILY 22 MEMBER"/>
    <property type="match status" value="1"/>
</dbReference>
<dbReference type="AlphaFoldDB" id="T1G7D0"/>
<dbReference type="eggNOG" id="KOG0255">
    <property type="taxonomic scope" value="Eukaryota"/>
</dbReference>
<feature type="transmembrane region" description="Helical" evidence="6">
    <location>
        <begin position="17"/>
        <end position="34"/>
    </location>
</feature>
<feature type="transmembrane region" description="Helical" evidence="6">
    <location>
        <begin position="128"/>
        <end position="146"/>
    </location>
</feature>
<dbReference type="InterPro" id="IPR020846">
    <property type="entry name" value="MFS_dom"/>
</dbReference>
<feature type="transmembrane region" description="Helical" evidence="6">
    <location>
        <begin position="257"/>
        <end position="275"/>
    </location>
</feature>
<reference evidence="10" key="1">
    <citation type="submission" date="2012-12" db="EMBL/GenBank/DDBJ databases">
        <authorList>
            <person name="Hellsten U."/>
            <person name="Grimwood J."/>
            <person name="Chapman J.A."/>
            <person name="Shapiro H."/>
            <person name="Aerts A."/>
            <person name="Otillar R.P."/>
            <person name="Terry A.Y."/>
            <person name="Boore J.L."/>
            <person name="Simakov O."/>
            <person name="Marletaz F."/>
            <person name="Cho S.-J."/>
            <person name="Edsinger-Gonzales E."/>
            <person name="Havlak P."/>
            <person name="Kuo D.-H."/>
            <person name="Larsson T."/>
            <person name="Lv J."/>
            <person name="Arendt D."/>
            <person name="Savage R."/>
            <person name="Osoegawa K."/>
            <person name="de Jong P."/>
            <person name="Lindberg D.R."/>
            <person name="Seaver E.C."/>
            <person name="Weisblat D.A."/>
            <person name="Putnam N.H."/>
            <person name="Grigoriev I.V."/>
            <person name="Rokhsar D.S."/>
        </authorList>
    </citation>
    <scope>NUCLEOTIDE SEQUENCE</scope>
</reference>
<proteinExistence type="predicted"/>
<dbReference type="FunCoup" id="T1G7D0">
    <property type="interactions" value="43"/>
</dbReference>
<dbReference type="EMBL" id="AMQM01007572">
    <property type="status" value="NOT_ANNOTATED_CDS"/>
    <property type="molecule type" value="Genomic_DNA"/>
</dbReference>
<evidence type="ECO:0000256" key="6">
    <source>
        <dbReference type="SAM" id="Phobius"/>
    </source>
</evidence>
<sequence>QWDLVCSRSVLAQSSQTALVLGVIIGAVSFTMISDNIGRKPVFFASHFFMVIVGVAVTLTDNYYVFLFLRLLTGAFQQGILLCGFIMACELFSAKHRTFAGTVGEVTWGVAASILPLFAWAFHNWIHFQLFISLTGLLVLPLYWLVRCSVRIIWLYANNRIDEAEKIIKHAAKLNKITFPDKFLQHQALVQKHGRRSRTTSESADKVTSKKEQQIDQKVQTELKVNPTSRNEMVVTLVYYGLILTTAQLAGDRYLNGFFNALVEVPAYLTSYFALAKFGRRKPLMAYFAIAGLPLFISPFIPKQTEVLNIMLYLVGKFGITGAFGIVFLYASEMFPTNLRGQALGICSMAGRLGNFIATFVSYLIEKHPNVPSLAFGSLSIISAFLVFLLPETHNRPLPDTIEEIEAWKEKPSKIHCWTGANVADKKSKDLEED</sequence>
<feature type="transmembrane region" description="Helical" evidence="6">
    <location>
        <begin position="65"/>
        <end position="87"/>
    </location>
</feature>
<keyword evidence="3 6" id="KW-1133">Transmembrane helix</keyword>
<evidence type="ECO:0000313" key="10">
    <source>
        <dbReference type="Proteomes" id="UP000015101"/>
    </source>
</evidence>
<dbReference type="InParanoid" id="T1G7D0"/>
<dbReference type="CTD" id="20216977"/>
<keyword evidence="10" id="KW-1185">Reference proteome</keyword>
<dbReference type="GeneID" id="20216977"/>
<dbReference type="HOGENOM" id="CLU_001265_33_4_1"/>
<feature type="transmembrane region" description="Helical" evidence="6">
    <location>
        <begin position="307"/>
        <end position="331"/>
    </location>
</feature>
<protein>
    <recommendedName>
        <fullName evidence="7">Major facilitator superfamily (MFS) profile domain-containing protein</fullName>
    </recommendedName>
</protein>
<feature type="transmembrane region" description="Helical" evidence="6">
    <location>
        <begin position="343"/>
        <end position="365"/>
    </location>
</feature>
<evidence type="ECO:0000256" key="3">
    <source>
        <dbReference type="ARBA" id="ARBA00022989"/>
    </source>
</evidence>
<dbReference type="EnsemblMetazoa" id="HelroT89451">
    <property type="protein sequence ID" value="HelroP89451"/>
    <property type="gene ID" value="HelroG89451"/>
</dbReference>
<name>T1G7D0_HELRO</name>
<evidence type="ECO:0000256" key="4">
    <source>
        <dbReference type="ARBA" id="ARBA00023136"/>
    </source>
</evidence>
<dbReference type="EMBL" id="KB097640">
    <property type="protein sequence ID" value="ESN92521.1"/>
    <property type="molecule type" value="Genomic_DNA"/>
</dbReference>
<dbReference type="Gene3D" id="1.20.1250.20">
    <property type="entry name" value="MFS general substrate transporter like domains"/>
    <property type="match status" value="1"/>
</dbReference>
<evidence type="ECO:0000259" key="7">
    <source>
        <dbReference type="PROSITE" id="PS50850"/>
    </source>
</evidence>
<feature type="transmembrane region" description="Helical" evidence="6">
    <location>
        <begin position="99"/>
        <end position="122"/>
    </location>
</feature>
<dbReference type="Proteomes" id="UP000015101">
    <property type="component" value="Unassembled WGS sequence"/>
</dbReference>
<dbReference type="SUPFAM" id="SSF103473">
    <property type="entry name" value="MFS general substrate transporter"/>
    <property type="match status" value="1"/>
</dbReference>
<evidence type="ECO:0000313" key="8">
    <source>
        <dbReference type="EMBL" id="ESN92521.1"/>
    </source>
</evidence>
<dbReference type="PROSITE" id="PS50850">
    <property type="entry name" value="MFS"/>
    <property type="match status" value="1"/>
</dbReference>